<dbReference type="KEGG" id="falb:HYN59_17465"/>
<dbReference type="EMBL" id="CP029186">
    <property type="protein sequence ID" value="AWH86789.1"/>
    <property type="molecule type" value="Genomic_DNA"/>
</dbReference>
<protein>
    <submittedName>
        <fullName evidence="1">Uncharacterized protein</fullName>
    </submittedName>
</protein>
<accession>A0A2S1R2J1</accession>
<evidence type="ECO:0000313" key="2">
    <source>
        <dbReference type="Proteomes" id="UP000244929"/>
    </source>
</evidence>
<organism evidence="1 2">
    <name type="scientific">Flavobacterium album</name>
    <dbReference type="NCBI Taxonomy" id="2175091"/>
    <lineage>
        <taxon>Bacteria</taxon>
        <taxon>Pseudomonadati</taxon>
        <taxon>Bacteroidota</taxon>
        <taxon>Flavobacteriia</taxon>
        <taxon>Flavobacteriales</taxon>
        <taxon>Flavobacteriaceae</taxon>
        <taxon>Flavobacterium</taxon>
    </lineage>
</organism>
<dbReference type="Proteomes" id="UP000244929">
    <property type="component" value="Chromosome"/>
</dbReference>
<keyword evidence="2" id="KW-1185">Reference proteome</keyword>
<proteinExistence type="predicted"/>
<evidence type="ECO:0000313" key="1">
    <source>
        <dbReference type="EMBL" id="AWH86789.1"/>
    </source>
</evidence>
<sequence length="263" mass="31011">MFMETKHYKINIYCVRQLADINQFLMKKSILGFLKLRGIELYDTNEGRWAARSEYGSLEIDHSKLFDTEDSSVELFINSSYFENPYTPSVYLLEDFFKLNFREFYYIETLTDEEILHVADSGRELNPVDIINLLQHHEDVTVAEHVVLHKPAPSEQEMFIYIGYKRDFKGINDFWLSSRPALMSFRMMANLNYFKEITDHYYDSSQLGACIPAKNKYNGYCDFLKTLDPALTNDNLAECYEMLRDTCAVFDFENEYILMDVLM</sequence>
<reference evidence="1 2" key="1">
    <citation type="submission" date="2018-04" db="EMBL/GenBank/DDBJ databases">
        <title>Genome sequencing of Flavobacterium sp. HYN0059.</title>
        <authorList>
            <person name="Yi H."/>
            <person name="Baek C."/>
        </authorList>
    </citation>
    <scope>NUCLEOTIDE SEQUENCE [LARGE SCALE GENOMIC DNA]</scope>
    <source>
        <strain evidence="1 2">HYN0059</strain>
    </source>
</reference>
<gene>
    <name evidence="1" type="ORF">HYN59_17465</name>
</gene>
<dbReference type="AlphaFoldDB" id="A0A2S1R2J1"/>
<name>A0A2S1R2J1_9FLAO</name>